<dbReference type="NCBIfam" id="TIGR04183">
    <property type="entry name" value="Por_Secre_tail"/>
    <property type="match status" value="1"/>
</dbReference>
<accession>A0A226HII3</accession>
<sequence>MKKIYLLIILLVTNFGFAQVEIVGKATYRTEVTVAMGNATADGCTGGGLGYLYLSGIGAESVLKNDNDFWEDKGDFFTRDYTDANLATHVALHTRRRTRSGGCSVTQDLKSIRPIVINQDITYKDYNSDKNPDGIFAYLVHGTLRVNSFPKIDLVNTDPVSDIIGTESSLVIPQITGVAPQYFDWMYHIEGDDTRIVIKNITIIVENWHPLPAGYQGKNSLNIKCKDFLPDEAVGKKIYLRASEHGTKVILLYNLSAPHILSVEETETRCFDTNDGSSIKINFSRPLEDNEKLSLDFDGTFTDDITNITNNGRFPSGMLERDNSYTVRNLPKGISYLKLFGFFTRAGVEESLYIKDPEHQRTFEITSPTPVDFSIAKKNDVLCYGGGQDGAIIVTATGGTTRGGLYQCTIDNGATWQNFSNGAEHTITGLSMGICYVKVRRIKDANDTVGCVAKSAGNEKQLSLEIGQPAAPVSLFSSSTQQPTFYGGTNGSITASVTGGTPIAGNSYSYEWRNSKDEVISNTKTTTQFGGGLYAITLQGIPADTYKLTVWDANHGAAVHKEGCTIVPVNIVVIQPDPIVVTLSIQKTISCNVTNQFGNESDMEPVDGQRDESQDGILTVNVTGGVPFTGFSNGGLPYKYFWKKQQQNGAWTAINDDDATIEHLSHGNYSVNVEDKNGIRLGDYVDNILTVERDSIQFMQQPDKLELTFTKEDIFCSQGNNGWAKTHVTGGTAPYKYQWSNGKTTADLAGLNTGNYFVQITDAKGCVVQGSILIEQPNGVAVNENIKNPTCYQGNDGAITLAPTGGVQPYEYRWSTGANTQSLSNLTAGKYTITLTDAQGCILIQDFELTDPAPIVIDLGPDRTLCYQQVLDLDASISGNAPRYEWTSTNGFTSDKAKVSVTNAGTYHVKVTSDLGCIGEDEIEVATNDTIISSEFLLSTQAYLDEEIILVNTSSPRGESTKWITPEGAAIVEEKDNFITLKFKDLGTYTVSLQQTQGDCYAIFTKSVMIEKRSIMPNAGAAESSFIKDFIVTPNPSDGNFKVIVNLENNSTVNLRLFTSNGQNALLEKKESGKKEYEIDFNATLASGIYILVLETGQQTLVKKIIIY</sequence>
<protein>
    <recommendedName>
        <fullName evidence="2">Secretion system C-terminal sorting domain-containing protein</fullName>
    </recommendedName>
</protein>
<comment type="caution">
    <text evidence="3">The sequence shown here is derived from an EMBL/GenBank/DDBJ whole genome shotgun (WGS) entry which is preliminary data.</text>
</comment>
<reference evidence="3 4" key="1">
    <citation type="submission" date="2016-11" db="EMBL/GenBank/DDBJ databases">
        <title>Whole genomes of Flavobacteriaceae.</title>
        <authorList>
            <person name="Stine C."/>
            <person name="Li C."/>
            <person name="Tadesse D."/>
        </authorList>
    </citation>
    <scope>NUCLEOTIDE SEQUENCE [LARGE SCALE GENOMIC DNA]</scope>
    <source>
        <strain evidence="3 4">DSM 18292</strain>
    </source>
</reference>
<feature type="domain" description="Secretion system C-terminal sorting" evidence="2">
    <location>
        <begin position="1034"/>
        <end position="1107"/>
    </location>
</feature>
<dbReference type="EMBL" id="MUGW01000011">
    <property type="protein sequence ID" value="OXA93972.1"/>
    <property type="molecule type" value="Genomic_DNA"/>
</dbReference>
<proteinExistence type="predicted"/>
<name>A0A226HII3_9FLAO</name>
<dbReference type="Pfam" id="PF13573">
    <property type="entry name" value="SprB"/>
    <property type="match status" value="3"/>
</dbReference>
<dbReference type="InterPro" id="IPR025667">
    <property type="entry name" value="SprB_repeat"/>
</dbReference>
<gene>
    <name evidence="3" type="ORF">B0A66_05585</name>
</gene>
<evidence type="ECO:0000313" key="3">
    <source>
        <dbReference type="EMBL" id="OXA93972.1"/>
    </source>
</evidence>
<dbReference type="InterPro" id="IPR013783">
    <property type="entry name" value="Ig-like_fold"/>
</dbReference>
<dbReference type="OrthoDB" id="7794186at2"/>
<keyword evidence="4" id="KW-1185">Reference proteome</keyword>
<dbReference type="Gene3D" id="2.60.40.10">
    <property type="entry name" value="Immunoglobulins"/>
    <property type="match status" value="1"/>
</dbReference>
<evidence type="ECO:0000256" key="1">
    <source>
        <dbReference type="ARBA" id="ARBA00022729"/>
    </source>
</evidence>
<keyword evidence="1" id="KW-0732">Signal</keyword>
<dbReference type="Pfam" id="PF18962">
    <property type="entry name" value="Por_Secre_tail"/>
    <property type="match status" value="1"/>
</dbReference>
<evidence type="ECO:0000313" key="4">
    <source>
        <dbReference type="Proteomes" id="UP000198345"/>
    </source>
</evidence>
<evidence type="ECO:0000259" key="2">
    <source>
        <dbReference type="Pfam" id="PF18962"/>
    </source>
</evidence>
<dbReference type="AlphaFoldDB" id="A0A226HII3"/>
<dbReference type="InterPro" id="IPR026444">
    <property type="entry name" value="Secre_tail"/>
</dbReference>
<organism evidence="3 4">
    <name type="scientific">Flavobacterium hercynium</name>
    <dbReference type="NCBI Taxonomy" id="387094"/>
    <lineage>
        <taxon>Bacteria</taxon>
        <taxon>Pseudomonadati</taxon>
        <taxon>Bacteroidota</taxon>
        <taxon>Flavobacteriia</taxon>
        <taxon>Flavobacteriales</taxon>
        <taxon>Flavobacteriaceae</taxon>
        <taxon>Flavobacterium</taxon>
    </lineage>
</organism>
<dbReference type="Proteomes" id="UP000198345">
    <property type="component" value="Unassembled WGS sequence"/>
</dbReference>
<dbReference type="Gene3D" id="2.60.40.740">
    <property type="match status" value="2"/>
</dbReference>
<dbReference type="RefSeq" id="WP_089048870.1">
    <property type="nucleotide sequence ID" value="NZ_FXTV01000023.1"/>
</dbReference>